<keyword evidence="2" id="KW-1185">Reference proteome</keyword>
<name>A0ABW7C9L1_9CYAN</name>
<sequence length="130" mass="14725">MIYSDFTLERIIGDFGIDVIESRDYFADRPVVTPPDWLAQFLQINTPIAVAINTEKARSEMIIAPILLALKHWFNDQISLFSGNEFNVDSELGLTGRVDFLISQSSEQLWIKAPVLTIVEAKNENLRANL</sequence>
<proteinExistence type="predicted"/>
<reference evidence="2" key="1">
    <citation type="journal article" date="2024" name="Algal Res.">
        <title>Biochemical, toxicological and genomic investigation of a high-biomass producing Limnothrix strain isolated from Italian shallow drinking water reservoir.</title>
        <authorList>
            <person name="Simonazzi M."/>
            <person name="Shishido T.K."/>
            <person name="Delbaje E."/>
            <person name="Wahlsten M."/>
            <person name="Fewer D.P."/>
            <person name="Sivonen K."/>
            <person name="Pezzolesi L."/>
            <person name="Pistocchi R."/>
        </authorList>
    </citation>
    <scope>NUCLEOTIDE SEQUENCE [LARGE SCALE GENOMIC DNA]</scope>
    <source>
        <strain evidence="2">LRLZ20PSL1</strain>
    </source>
</reference>
<evidence type="ECO:0000313" key="2">
    <source>
        <dbReference type="Proteomes" id="UP001604335"/>
    </source>
</evidence>
<dbReference type="Proteomes" id="UP001604335">
    <property type="component" value="Unassembled WGS sequence"/>
</dbReference>
<evidence type="ECO:0008006" key="3">
    <source>
        <dbReference type="Google" id="ProtNLM"/>
    </source>
</evidence>
<dbReference type="RefSeq" id="WP_393011962.1">
    <property type="nucleotide sequence ID" value="NZ_JAZAQF010000045.1"/>
</dbReference>
<dbReference type="EMBL" id="JAZAQF010000045">
    <property type="protein sequence ID" value="MFG3817553.1"/>
    <property type="molecule type" value="Genomic_DNA"/>
</dbReference>
<accession>A0ABW7C9L1</accession>
<organism evidence="1 2">
    <name type="scientific">Limnothrix redekei LRLZ20PSL1</name>
    <dbReference type="NCBI Taxonomy" id="3112953"/>
    <lineage>
        <taxon>Bacteria</taxon>
        <taxon>Bacillati</taxon>
        <taxon>Cyanobacteriota</taxon>
        <taxon>Cyanophyceae</taxon>
        <taxon>Pseudanabaenales</taxon>
        <taxon>Pseudanabaenaceae</taxon>
        <taxon>Limnothrix</taxon>
    </lineage>
</organism>
<evidence type="ECO:0000313" key="1">
    <source>
        <dbReference type="EMBL" id="MFG3817553.1"/>
    </source>
</evidence>
<protein>
    <recommendedName>
        <fullName evidence="3">Type I restriction enzyme R protein N-terminal domain-containing protein</fullName>
    </recommendedName>
</protein>
<comment type="caution">
    <text evidence="1">The sequence shown here is derived from an EMBL/GenBank/DDBJ whole genome shotgun (WGS) entry which is preliminary data.</text>
</comment>
<gene>
    <name evidence="1" type="ORF">VPK24_07880</name>
</gene>